<reference evidence="15" key="3">
    <citation type="submission" date="2025-09" db="UniProtKB">
        <authorList>
            <consortium name="Ensembl"/>
        </authorList>
    </citation>
    <scope>IDENTIFICATION</scope>
</reference>
<evidence type="ECO:0000313" key="15">
    <source>
        <dbReference type="Ensembl" id="ENSLOCP00000021646.1"/>
    </source>
</evidence>
<comment type="similarity">
    <text evidence="12">Belongs to the G-protein coupled receptor 1 family.</text>
</comment>
<dbReference type="eggNOG" id="ENOG502R35Z">
    <property type="taxonomic scope" value="Eukaryota"/>
</dbReference>
<keyword evidence="16" id="KW-1185">Reference proteome</keyword>
<dbReference type="Proteomes" id="UP000018468">
    <property type="component" value="Linkage group LG2"/>
</dbReference>
<dbReference type="HOGENOM" id="CLU_009579_8_0_1"/>
<dbReference type="PRINTS" id="PR00526">
    <property type="entry name" value="FMETLEUPHER"/>
</dbReference>
<evidence type="ECO:0000256" key="7">
    <source>
        <dbReference type="ARBA" id="ARBA00023136"/>
    </source>
</evidence>
<name>W5NLY7_LEPOC</name>
<feature type="transmembrane region" description="Helical" evidence="13">
    <location>
        <begin position="218"/>
        <end position="240"/>
    </location>
</feature>
<dbReference type="InterPro" id="IPR000826">
    <property type="entry name" value="Formyl_rcpt-rel"/>
</dbReference>
<evidence type="ECO:0000256" key="8">
    <source>
        <dbReference type="ARBA" id="ARBA00023157"/>
    </source>
</evidence>
<accession>W5NLY7</accession>
<dbReference type="GO" id="GO:0002430">
    <property type="term" value="P:complement receptor mediated signaling pathway"/>
    <property type="evidence" value="ECO:0000318"/>
    <property type="project" value="GO_Central"/>
</dbReference>
<dbReference type="PRINTS" id="PR00237">
    <property type="entry name" value="GPCRRHODOPSN"/>
</dbReference>
<dbReference type="Pfam" id="PF00001">
    <property type="entry name" value="7tm_1"/>
    <property type="match status" value="1"/>
</dbReference>
<protein>
    <submittedName>
        <fullName evidence="15">Complement C3a receptor 1</fullName>
    </submittedName>
</protein>
<evidence type="ECO:0000256" key="13">
    <source>
        <dbReference type="SAM" id="Phobius"/>
    </source>
</evidence>
<feature type="transmembrane region" description="Helical" evidence="13">
    <location>
        <begin position="281"/>
        <end position="303"/>
    </location>
</feature>
<dbReference type="PROSITE" id="PS00237">
    <property type="entry name" value="G_PROTEIN_RECEP_F1_1"/>
    <property type="match status" value="1"/>
</dbReference>
<proteinExistence type="inferred from homology"/>
<dbReference type="Bgee" id="ENSLOCG00000017541">
    <property type="expression patterns" value="Expressed in liver and 10 other cell types or tissues"/>
</dbReference>
<dbReference type="EMBL" id="AHAT01013224">
    <property type="status" value="NOT_ANNOTATED_CDS"/>
    <property type="molecule type" value="Genomic_DNA"/>
</dbReference>
<dbReference type="GO" id="GO:0006935">
    <property type="term" value="P:chemotaxis"/>
    <property type="evidence" value="ECO:0007669"/>
    <property type="project" value="UniProtKB-KW"/>
</dbReference>
<dbReference type="FunCoup" id="W5NLY7">
    <property type="interactions" value="23"/>
</dbReference>
<evidence type="ECO:0000256" key="2">
    <source>
        <dbReference type="ARBA" id="ARBA00022475"/>
    </source>
</evidence>
<dbReference type="OrthoDB" id="9835842at2759"/>
<evidence type="ECO:0000256" key="3">
    <source>
        <dbReference type="ARBA" id="ARBA00022500"/>
    </source>
</evidence>
<dbReference type="RefSeq" id="XP_069043222.1">
    <property type="nucleotide sequence ID" value="XM_069187121.1"/>
</dbReference>
<evidence type="ECO:0000256" key="11">
    <source>
        <dbReference type="ARBA" id="ARBA00025736"/>
    </source>
</evidence>
<dbReference type="STRING" id="7918.ENSLOCP00000021646"/>
<evidence type="ECO:0000313" key="16">
    <source>
        <dbReference type="Proteomes" id="UP000018468"/>
    </source>
</evidence>
<organism evidence="15 16">
    <name type="scientific">Lepisosteus oculatus</name>
    <name type="common">Spotted gar</name>
    <dbReference type="NCBI Taxonomy" id="7918"/>
    <lineage>
        <taxon>Eukaryota</taxon>
        <taxon>Metazoa</taxon>
        <taxon>Chordata</taxon>
        <taxon>Craniata</taxon>
        <taxon>Vertebrata</taxon>
        <taxon>Euteleostomi</taxon>
        <taxon>Actinopterygii</taxon>
        <taxon>Neopterygii</taxon>
        <taxon>Holostei</taxon>
        <taxon>Semionotiformes</taxon>
        <taxon>Lepisosteidae</taxon>
        <taxon>Lepisosteus</taxon>
    </lineage>
</organism>
<dbReference type="AlphaFoldDB" id="W5NLY7"/>
<dbReference type="GeneID" id="102689914"/>
<feature type="transmembrane region" description="Helical" evidence="13">
    <location>
        <begin position="252"/>
        <end position="269"/>
    </location>
</feature>
<dbReference type="GeneTree" id="ENSGT01140000282544"/>
<keyword evidence="7 13" id="KW-0472">Membrane</keyword>
<feature type="transmembrane region" description="Helical" evidence="13">
    <location>
        <begin position="50"/>
        <end position="71"/>
    </location>
</feature>
<feature type="domain" description="G-protein coupled receptors family 1 profile" evidence="14">
    <location>
        <begin position="63"/>
        <end position="301"/>
    </location>
</feature>
<reference evidence="16" key="1">
    <citation type="submission" date="2011-12" db="EMBL/GenBank/DDBJ databases">
        <title>The Draft Genome of Lepisosteus oculatus.</title>
        <authorList>
            <consortium name="The Broad Institute Genome Assembly &amp; Analysis Group"/>
            <consortium name="Computational R&amp;D Group"/>
            <consortium name="and Sequencing Platform"/>
            <person name="Di Palma F."/>
            <person name="Alfoldi J."/>
            <person name="Johnson J."/>
            <person name="Berlin A."/>
            <person name="Gnerre S."/>
            <person name="Jaffe D."/>
            <person name="MacCallum I."/>
            <person name="Young S."/>
            <person name="Walker B.J."/>
            <person name="Lander E.S."/>
            <person name="Lindblad-Toh K."/>
        </authorList>
    </citation>
    <scope>NUCLEOTIDE SEQUENCE [LARGE SCALE GENOMIC DNA]</scope>
</reference>
<dbReference type="InterPro" id="IPR000276">
    <property type="entry name" value="GPCR_Rhodpsn"/>
</dbReference>
<dbReference type="KEGG" id="loc:102689914"/>
<dbReference type="InterPro" id="IPR017452">
    <property type="entry name" value="GPCR_Rhodpsn_7TM"/>
</dbReference>
<keyword evidence="6 12" id="KW-0297">G-protein coupled receptor</keyword>
<keyword evidence="3" id="KW-0145">Chemotaxis</keyword>
<dbReference type="Ensembl" id="ENSLOCT00000021683.1">
    <property type="protein sequence ID" value="ENSLOCP00000021646.1"/>
    <property type="gene ID" value="ENSLOCG00000017541.1"/>
</dbReference>
<evidence type="ECO:0000256" key="9">
    <source>
        <dbReference type="ARBA" id="ARBA00023170"/>
    </source>
</evidence>
<keyword evidence="10 12" id="KW-0807">Transducer</keyword>
<dbReference type="GO" id="GO:0007200">
    <property type="term" value="P:phospholipase C-activating G protein-coupled receptor signaling pathway"/>
    <property type="evidence" value="ECO:0000318"/>
    <property type="project" value="GO_Central"/>
</dbReference>
<comment type="subcellular location">
    <subcellularLocation>
        <location evidence="1">Cell membrane</location>
        <topology evidence="1">Multi-pass membrane protein</topology>
    </subcellularLocation>
</comment>
<evidence type="ECO:0000256" key="6">
    <source>
        <dbReference type="ARBA" id="ARBA00023040"/>
    </source>
</evidence>
<sequence>MDNMEKNYFLYTNEYVNDTYEFYNDTFGNSNVTDEFPNDNVSYAVEVVSMILYTLTCVLGLPGNAFVIWIAGMKMKRTVNTIWFLNLAIADFLCCLSLPFSIVNIALDYHWPYGNVLCKLIPSVIILNMFASVFTLTLISLDRFVLVIKPVWSQNNRRISLAYTLCGIVWLMALFLSLPPLIYRETHYDIYTNTTECHYNYNTDNKRKIENMVHITRFVFGFVIPFFIIIMCYSLIALKVKSSHFAKSKKTLKIVLGVIVAFFICWLPYHITGILIELSTVIDPLVIALAYINSCLNPFLYVFMGHDFKETVRHSLRHVLESAFSEDLTRSTIQSKGKSSRDENSDLHL</sequence>
<keyword evidence="8" id="KW-1015">Disulfide bond</keyword>
<dbReference type="GO" id="GO:0005886">
    <property type="term" value="C:plasma membrane"/>
    <property type="evidence" value="ECO:0000318"/>
    <property type="project" value="GO_Central"/>
</dbReference>
<feature type="transmembrane region" description="Helical" evidence="13">
    <location>
        <begin position="119"/>
        <end position="141"/>
    </location>
</feature>
<dbReference type="PROSITE" id="PS50262">
    <property type="entry name" value="G_PROTEIN_RECEP_F1_2"/>
    <property type="match status" value="1"/>
</dbReference>
<dbReference type="SUPFAM" id="SSF81321">
    <property type="entry name" value="Family A G protein-coupled receptor-like"/>
    <property type="match status" value="1"/>
</dbReference>
<comment type="similarity">
    <text evidence="11">Belongs to the chemokine-like receptor (CMKLR) family.</text>
</comment>
<keyword evidence="2" id="KW-1003">Cell membrane</keyword>
<evidence type="ECO:0000256" key="12">
    <source>
        <dbReference type="RuleBase" id="RU000688"/>
    </source>
</evidence>
<evidence type="ECO:0000256" key="1">
    <source>
        <dbReference type="ARBA" id="ARBA00004651"/>
    </source>
</evidence>
<dbReference type="GO" id="GO:0007204">
    <property type="term" value="P:positive regulation of cytosolic calcium ion concentration"/>
    <property type="evidence" value="ECO:0000318"/>
    <property type="project" value="GO_Central"/>
</dbReference>
<feature type="transmembrane region" description="Helical" evidence="13">
    <location>
        <begin position="83"/>
        <end position="107"/>
    </location>
</feature>
<dbReference type="FunFam" id="1.20.1070.10:FF:000034">
    <property type="entry name" value="G-protein coupled receptor 1"/>
    <property type="match status" value="1"/>
</dbReference>
<dbReference type="OMA" id="MCGYNFG"/>
<keyword evidence="9 12" id="KW-0675">Receptor</keyword>
<evidence type="ECO:0000259" key="14">
    <source>
        <dbReference type="PROSITE" id="PS50262"/>
    </source>
</evidence>
<keyword evidence="5 13" id="KW-1133">Transmembrane helix</keyword>
<dbReference type="Gene3D" id="1.20.1070.10">
    <property type="entry name" value="Rhodopsin 7-helix transmembrane proteins"/>
    <property type="match status" value="1"/>
</dbReference>
<reference evidence="15" key="2">
    <citation type="submission" date="2025-08" db="UniProtKB">
        <authorList>
            <consortium name="Ensembl"/>
        </authorList>
    </citation>
    <scope>IDENTIFICATION</scope>
</reference>
<dbReference type="GO" id="GO:0004878">
    <property type="term" value="F:complement component C5a receptor activity"/>
    <property type="evidence" value="ECO:0000318"/>
    <property type="project" value="GO_Central"/>
</dbReference>
<keyword evidence="4 12" id="KW-0812">Transmembrane</keyword>
<dbReference type="GO" id="GO:0004930">
    <property type="term" value="F:G protein-coupled receptor activity"/>
    <property type="evidence" value="ECO:0000318"/>
    <property type="project" value="GO_Central"/>
</dbReference>
<evidence type="ECO:0000256" key="5">
    <source>
        <dbReference type="ARBA" id="ARBA00022989"/>
    </source>
</evidence>
<feature type="transmembrane region" description="Helical" evidence="13">
    <location>
        <begin position="161"/>
        <end position="183"/>
    </location>
</feature>
<dbReference type="PANTHER" id="PTHR24225">
    <property type="entry name" value="CHEMOTACTIC RECEPTOR"/>
    <property type="match status" value="1"/>
</dbReference>
<dbReference type="InParanoid" id="W5NLY7"/>
<dbReference type="PANTHER" id="PTHR24225:SF29">
    <property type="entry name" value="C5A ANAPHYLATOXIN CHEMOTACTIC RECEPTOR 1"/>
    <property type="match status" value="1"/>
</dbReference>
<evidence type="ECO:0000256" key="10">
    <source>
        <dbReference type="ARBA" id="ARBA00023224"/>
    </source>
</evidence>
<dbReference type="RefSeq" id="XP_069043221.1">
    <property type="nucleotide sequence ID" value="XM_069187120.1"/>
</dbReference>
<dbReference type="GO" id="GO:0006954">
    <property type="term" value="P:inflammatory response"/>
    <property type="evidence" value="ECO:0000318"/>
    <property type="project" value="GO_Central"/>
</dbReference>
<evidence type="ECO:0000256" key="4">
    <source>
        <dbReference type="ARBA" id="ARBA00022692"/>
    </source>
</evidence>